<dbReference type="GeneID" id="110787205"/>
<dbReference type="RefSeq" id="XP_021847482.1">
    <property type="nucleotide sequence ID" value="XM_021991790.2"/>
</dbReference>
<dbReference type="AlphaFoldDB" id="A0A9R0IDT9"/>
<dbReference type="PANTHER" id="PTHR34206">
    <property type="entry name" value="OS06G0193300 PROTEIN"/>
    <property type="match status" value="1"/>
</dbReference>
<organism evidence="1 2">
    <name type="scientific">Spinacia oleracea</name>
    <name type="common">Spinach</name>
    <dbReference type="NCBI Taxonomy" id="3562"/>
    <lineage>
        <taxon>Eukaryota</taxon>
        <taxon>Viridiplantae</taxon>
        <taxon>Streptophyta</taxon>
        <taxon>Embryophyta</taxon>
        <taxon>Tracheophyta</taxon>
        <taxon>Spermatophyta</taxon>
        <taxon>Magnoliopsida</taxon>
        <taxon>eudicotyledons</taxon>
        <taxon>Gunneridae</taxon>
        <taxon>Pentapetalae</taxon>
        <taxon>Caryophyllales</taxon>
        <taxon>Chenopodiaceae</taxon>
        <taxon>Chenopodioideae</taxon>
        <taxon>Anserineae</taxon>
        <taxon>Spinacia</taxon>
    </lineage>
</organism>
<accession>A0A9R0IDT9</accession>
<dbReference type="PANTHER" id="PTHR34206:SF1">
    <property type="entry name" value="OS10G0390701 PROTEIN"/>
    <property type="match status" value="1"/>
</dbReference>
<dbReference type="OrthoDB" id="581210at2759"/>
<evidence type="ECO:0000313" key="1">
    <source>
        <dbReference type="Proteomes" id="UP000813463"/>
    </source>
</evidence>
<keyword evidence="1" id="KW-1185">Reference proteome</keyword>
<name>A0A9R0IDT9_SPIOL</name>
<reference evidence="1" key="1">
    <citation type="journal article" date="2021" name="Nat. Commun.">
        <title>Genomic analyses provide insights into spinach domestication and the genetic basis of agronomic traits.</title>
        <authorList>
            <person name="Cai X."/>
            <person name="Sun X."/>
            <person name="Xu C."/>
            <person name="Sun H."/>
            <person name="Wang X."/>
            <person name="Ge C."/>
            <person name="Zhang Z."/>
            <person name="Wang Q."/>
            <person name="Fei Z."/>
            <person name="Jiao C."/>
            <person name="Wang Q."/>
        </authorList>
    </citation>
    <scope>NUCLEOTIDE SEQUENCE [LARGE SCALE GENOMIC DNA]</scope>
    <source>
        <strain evidence="1">cv. Varoflay</strain>
    </source>
</reference>
<gene>
    <name evidence="2" type="primary">LOC110787205</name>
</gene>
<dbReference type="Proteomes" id="UP000813463">
    <property type="component" value="Chromosome 1"/>
</dbReference>
<evidence type="ECO:0000313" key="2">
    <source>
        <dbReference type="RefSeq" id="XP_021847482.1"/>
    </source>
</evidence>
<dbReference type="KEGG" id="soe:110787205"/>
<protein>
    <submittedName>
        <fullName evidence="2">Uncharacterized protein</fullName>
    </submittedName>
</protein>
<reference evidence="2" key="2">
    <citation type="submission" date="2025-08" db="UniProtKB">
        <authorList>
            <consortium name="RefSeq"/>
        </authorList>
    </citation>
    <scope>IDENTIFICATION</scope>
    <source>
        <tissue evidence="2">Leaf</tissue>
    </source>
</reference>
<proteinExistence type="predicted"/>
<sequence length="134" mass="14947">MAIQGCSFSPHFIFHQSAPLRKPLSGMVMLRKTGLPVKKTTRFQITCCIKDLVFEDHSAGIICYKNDRGEIICEGFDEGPRLQPQYPSTLLPSRDDAEIHDSLQQRLLQILDGETANSNALLGNKSCNGFNTLH</sequence>